<reference evidence="1" key="1">
    <citation type="submission" date="2021-07" db="EMBL/GenBank/DDBJ databases">
        <authorList>
            <person name="Catto M.A."/>
            <person name="Jacobson A."/>
            <person name="Kennedy G."/>
            <person name="Labadie P."/>
            <person name="Hunt B.G."/>
            <person name="Srinivasan R."/>
        </authorList>
    </citation>
    <scope>NUCLEOTIDE SEQUENCE</scope>
    <source>
        <strain evidence="1">PL_HMW_Pooled</strain>
        <tissue evidence="1">Head</tissue>
    </source>
</reference>
<name>A0AAE1LJA6_9NEOP</name>
<sequence length="176" mass="20055">MKNLNRDVNRFMATTPIRFNLREHLLRLVTEKFGKVEDVRMYSAATLLDPRFTKVGFTADERSPMRIANAIYFFGGLVQGKMTEAADAVVAAAQVQPEAATNDDYFWGDFDREVQTHAATMSNQDMAGGIHIQLRMYLDRPPVNRLANSDPLAAWDAFKAEYREKSTTEMTLRKKK</sequence>
<proteinExistence type="predicted"/>
<comment type="caution">
    <text evidence="1">The sequence shown here is derived from an EMBL/GenBank/DDBJ whole genome shotgun (WGS) entry which is preliminary data.</text>
</comment>
<dbReference type="EMBL" id="JAHWGI010001037">
    <property type="protein sequence ID" value="KAK3921530.1"/>
    <property type="molecule type" value="Genomic_DNA"/>
</dbReference>
<dbReference type="GO" id="GO:0016301">
    <property type="term" value="F:kinase activity"/>
    <property type="evidence" value="ECO:0007669"/>
    <property type="project" value="UniProtKB-KW"/>
</dbReference>
<accession>A0AAE1LJA6</accession>
<reference evidence="1" key="2">
    <citation type="journal article" date="2023" name="BMC Genomics">
        <title>Pest status, molecular evolution, and epigenetic factors derived from the genome assembly of Frankliniella fusca, a thysanopteran phytovirus vector.</title>
        <authorList>
            <person name="Catto M.A."/>
            <person name="Labadie P.E."/>
            <person name="Jacobson A.L."/>
            <person name="Kennedy G.G."/>
            <person name="Srinivasan R."/>
            <person name="Hunt B.G."/>
        </authorList>
    </citation>
    <scope>NUCLEOTIDE SEQUENCE</scope>
    <source>
        <strain evidence="1">PL_HMW_Pooled</strain>
    </source>
</reference>
<protein>
    <submittedName>
        <fullName evidence="1">Uridylate kinase</fullName>
    </submittedName>
</protein>
<evidence type="ECO:0000313" key="1">
    <source>
        <dbReference type="EMBL" id="KAK3921530.1"/>
    </source>
</evidence>
<keyword evidence="1" id="KW-0418">Kinase</keyword>
<keyword evidence="1" id="KW-0808">Transferase</keyword>
<gene>
    <name evidence="1" type="ORF">KUF71_010702</name>
</gene>
<dbReference type="Proteomes" id="UP001219518">
    <property type="component" value="Unassembled WGS sequence"/>
</dbReference>
<organism evidence="1 2">
    <name type="scientific">Frankliniella fusca</name>
    <dbReference type="NCBI Taxonomy" id="407009"/>
    <lineage>
        <taxon>Eukaryota</taxon>
        <taxon>Metazoa</taxon>
        <taxon>Ecdysozoa</taxon>
        <taxon>Arthropoda</taxon>
        <taxon>Hexapoda</taxon>
        <taxon>Insecta</taxon>
        <taxon>Pterygota</taxon>
        <taxon>Neoptera</taxon>
        <taxon>Paraneoptera</taxon>
        <taxon>Thysanoptera</taxon>
        <taxon>Terebrantia</taxon>
        <taxon>Thripoidea</taxon>
        <taxon>Thripidae</taxon>
        <taxon>Frankliniella</taxon>
    </lineage>
</organism>
<evidence type="ECO:0000313" key="2">
    <source>
        <dbReference type="Proteomes" id="UP001219518"/>
    </source>
</evidence>
<keyword evidence="2" id="KW-1185">Reference proteome</keyword>
<dbReference type="AlphaFoldDB" id="A0AAE1LJA6"/>